<name>A0A0W7X817_9ACTN</name>
<protein>
    <submittedName>
        <fullName evidence="2">Uncharacterized protein</fullName>
    </submittedName>
</protein>
<gene>
    <name evidence="2" type="ORF">AT728_08035</name>
</gene>
<comment type="caution">
    <text evidence="2">The sequence shown here is derived from an EMBL/GenBank/DDBJ whole genome shotgun (WGS) entry which is preliminary data.</text>
</comment>
<evidence type="ECO:0000313" key="3">
    <source>
        <dbReference type="Proteomes" id="UP000054804"/>
    </source>
</evidence>
<evidence type="ECO:0000256" key="1">
    <source>
        <dbReference type="SAM" id="MobiDB-lite"/>
    </source>
</evidence>
<reference evidence="2 3" key="1">
    <citation type="submission" date="2015-12" db="EMBL/GenBank/DDBJ databases">
        <title>Draft genome sequence of Streptomyces silvensis ATCC 53525, a producer of novel hormone antagonists.</title>
        <authorList>
            <person name="Johnston C.W."/>
            <person name="Li Y."/>
            <person name="Magarvey N.A."/>
        </authorList>
    </citation>
    <scope>NUCLEOTIDE SEQUENCE [LARGE SCALE GENOMIC DNA]</scope>
    <source>
        <strain evidence="2 3">ATCC 53525</strain>
    </source>
</reference>
<keyword evidence="3" id="KW-1185">Reference proteome</keyword>
<dbReference type="AlphaFoldDB" id="A0A0W7X817"/>
<accession>A0A0W7X817</accession>
<evidence type="ECO:0000313" key="2">
    <source>
        <dbReference type="EMBL" id="KUF18957.1"/>
    </source>
</evidence>
<feature type="region of interest" description="Disordered" evidence="1">
    <location>
        <begin position="1"/>
        <end position="22"/>
    </location>
</feature>
<sequence length="60" mass="6516">MCALGQAEGRPQGRGPRGGQRVEAVQVREQELVQCAEGEFRLGFDTDTVQQRPPAPLPTP</sequence>
<dbReference type="EMBL" id="LOCL01000029">
    <property type="protein sequence ID" value="KUF18957.1"/>
    <property type="molecule type" value="Genomic_DNA"/>
</dbReference>
<proteinExistence type="predicted"/>
<dbReference type="Proteomes" id="UP000054804">
    <property type="component" value="Unassembled WGS sequence"/>
</dbReference>
<organism evidence="2 3">
    <name type="scientific">Streptomyces silvensis</name>
    <dbReference type="NCBI Taxonomy" id="1765722"/>
    <lineage>
        <taxon>Bacteria</taxon>
        <taxon>Bacillati</taxon>
        <taxon>Actinomycetota</taxon>
        <taxon>Actinomycetes</taxon>
        <taxon>Kitasatosporales</taxon>
        <taxon>Streptomycetaceae</taxon>
        <taxon>Streptomyces</taxon>
    </lineage>
</organism>